<comment type="caution">
    <text evidence="3">The sequence shown here is derived from an EMBL/GenBank/DDBJ whole genome shotgun (WGS) entry which is preliminary data.</text>
</comment>
<dbReference type="GO" id="GO:0031204">
    <property type="term" value="P:post-translational protein targeting to membrane, translocation"/>
    <property type="evidence" value="ECO:0007669"/>
    <property type="project" value="InterPro"/>
</dbReference>
<sequence length="227" mass="26638">MSSWVIATTYIGGMLLVMSAFSFIWRRRKTATIKYEPWFPEHTTRDIYISLLQEKSPPATELQLKSALLRRAMTDVERMLKLGEDRPALVSLVQKGLVGEDLWNSFLKAEQELQQDIMEVTAEADTFKEDWGQTILHTANQMVQHERHRNIRDDIKELKEKEEKEFKKREEREKAEEIEQEKRENARLEKARKKAEEELLKMDEAEKKKSNSGKDNKGKGKKKDSSK</sequence>
<reference evidence="3 4" key="1">
    <citation type="submission" date="2018-06" db="EMBL/GenBank/DDBJ databases">
        <title>Comparative genomics reveals the genomic features of Rhizophagus irregularis, R. cerebriforme, R. diaphanum and Gigaspora rosea, and their symbiotic lifestyle signature.</title>
        <authorList>
            <person name="Morin E."/>
            <person name="San Clemente H."/>
            <person name="Chen E.C.H."/>
            <person name="De La Providencia I."/>
            <person name="Hainaut M."/>
            <person name="Kuo A."/>
            <person name="Kohler A."/>
            <person name="Murat C."/>
            <person name="Tang N."/>
            <person name="Roy S."/>
            <person name="Loubradou J."/>
            <person name="Henrissat B."/>
            <person name="Grigoriev I.V."/>
            <person name="Corradi N."/>
            <person name="Roux C."/>
            <person name="Martin F.M."/>
        </authorList>
    </citation>
    <scope>NUCLEOTIDE SEQUENCE [LARGE SCALE GENOMIC DNA]</scope>
    <source>
        <strain evidence="3 4">DAOM 194757</strain>
    </source>
</reference>
<organism evidence="3 4">
    <name type="scientific">Gigaspora rosea</name>
    <dbReference type="NCBI Taxonomy" id="44941"/>
    <lineage>
        <taxon>Eukaryota</taxon>
        <taxon>Fungi</taxon>
        <taxon>Fungi incertae sedis</taxon>
        <taxon>Mucoromycota</taxon>
        <taxon>Glomeromycotina</taxon>
        <taxon>Glomeromycetes</taxon>
        <taxon>Diversisporales</taxon>
        <taxon>Gigasporaceae</taxon>
        <taxon>Gigaspora</taxon>
    </lineage>
</organism>
<feature type="transmembrane region" description="Helical" evidence="2">
    <location>
        <begin position="6"/>
        <end position="25"/>
    </location>
</feature>
<evidence type="ECO:0000313" key="3">
    <source>
        <dbReference type="EMBL" id="RIB21578.1"/>
    </source>
</evidence>
<name>A0A397VIB7_9GLOM</name>
<evidence type="ECO:0000256" key="1">
    <source>
        <dbReference type="SAM" id="MobiDB-lite"/>
    </source>
</evidence>
<accession>A0A397VIB7</accession>
<evidence type="ECO:0000313" key="4">
    <source>
        <dbReference type="Proteomes" id="UP000266673"/>
    </source>
</evidence>
<dbReference type="Proteomes" id="UP000266673">
    <property type="component" value="Unassembled WGS sequence"/>
</dbReference>
<dbReference type="STRING" id="44941.A0A397VIB7"/>
<keyword evidence="2" id="KW-0472">Membrane</keyword>
<dbReference type="GO" id="GO:0031207">
    <property type="term" value="C:Sec62/Sec63 complex"/>
    <property type="evidence" value="ECO:0007669"/>
    <property type="project" value="InterPro"/>
</dbReference>
<dbReference type="InterPro" id="IPR018624">
    <property type="entry name" value="Sec66"/>
</dbReference>
<keyword evidence="2" id="KW-1133">Transmembrane helix</keyword>
<proteinExistence type="predicted"/>
<dbReference type="PANTHER" id="PTHR28229">
    <property type="entry name" value="TRANSLOCATION PROTEIN SEC66"/>
    <property type="match status" value="1"/>
</dbReference>
<dbReference type="AlphaFoldDB" id="A0A397VIB7"/>
<protein>
    <submittedName>
        <fullName evidence="3">Pre protein translocase subunit Sec66-domain-containing protein</fullName>
    </submittedName>
</protein>
<evidence type="ECO:0000256" key="2">
    <source>
        <dbReference type="SAM" id="Phobius"/>
    </source>
</evidence>
<keyword evidence="4" id="KW-1185">Reference proteome</keyword>
<dbReference type="EMBL" id="QKWP01000352">
    <property type="protein sequence ID" value="RIB21578.1"/>
    <property type="molecule type" value="Genomic_DNA"/>
</dbReference>
<gene>
    <name evidence="3" type="ORF">C2G38_2014757</name>
</gene>
<dbReference type="PANTHER" id="PTHR28229:SF1">
    <property type="entry name" value="TRANSLOCATION PROTEIN SEC66"/>
    <property type="match status" value="1"/>
</dbReference>
<dbReference type="Pfam" id="PF09802">
    <property type="entry name" value="Sec66"/>
    <property type="match status" value="1"/>
</dbReference>
<keyword evidence="2" id="KW-0812">Transmembrane</keyword>
<feature type="region of interest" description="Disordered" evidence="1">
    <location>
        <begin position="163"/>
        <end position="227"/>
    </location>
</feature>
<dbReference type="OrthoDB" id="73168at2759"/>